<sequence>MGKSIVIVSGRGGAGKTAVTAHLGTALARRGQNVLLVDADVGMRSLDLALGLESRAVFDLMDVVDGCALGQAIVHDGARPGLALLAGAQLRDSAELTPEVMRELIDRARDMFDWVLIDAPAGAGHGVQCACAGAQSALIVLEPDAPGVRSAQRLAGLLAGYGVASARLVLNRVRPGLARAGLEVRPDAVRDALELDVLALLPESTEVRRATLSGVPLDARGTAGREFDALARRLLGEAPPPELEHGTRLGRGLGALRGAVRPHTT</sequence>
<gene>
    <name evidence="6" type="primary">minD</name>
    <name evidence="6" type="ORF">IAC59_06925</name>
</gene>
<dbReference type="GO" id="GO:0051782">
    <property type="term" value="P:negative regulation of cell division"/>
    <property type="evidence" value="ECO:0007669"/>
    <property type="project" value="TreeGrafter"/>
</dbReference>
<dbReference type="Gene3D" id="3.40.50.300">
    <property type="entry name" value="P-loop containing nucleotide triphosphate hydrolases"/>
    <property type="match status" value="1"/>
</dbReference>
<dbReference type="GO" id="GO:0005829">
    <property type="term" value="C:cytosol"/>
    <property type="evidence" value="ECO:0007669"/>
    <property type="project" value="TreeGrafter"/>
</dbReference>
<dbReference type="GO" id="GO:0016887">
    <property type="term" value="F:ATP hydrolysis activity"/>
    <property type="evidence" value="ECO:0007669"/>
    <property type="project" value="InterPro"/>
</dbReference>
<name>A0A9D1LS25_9FIRM</name>
<keyword evidence="3" id="KW-0067">ATP-binding</keyword>
<keyword evidence="2" id="KW-0547">Nucleotide-binding</keyword>
<evidence type="ECO:0000256" key="4">
    <source>
        <dbReference type="SAM" id="MobiDB-lite"/>
    </source>
</evidence>
<feature type="domain" description="CobQ/CobB/MinD/ParA nucleotide binding" evidence="5">
    <location>
        <begin position="5"/>
        <end position="216"/>
    </location>
</feature>
<reference evidence="6" key="1">
    <citation type="submission" date="2020-10" db="EMBL/GenBank/DDBJ databases">
        <authorList>
            <person name="Gilroy R."/>
        </authorList>
    </citation>
    <scope>NUCLEOTIDE SEQUENCE</scope>
    <source>
        <strain evidence="6">ChiSxjej2B14-8506</strain>
    </source>
</reference>
<dbReference type="SUPFAM" id="SSF52540">
    <property type="entry name" value="P-loop containing nucleoside triphosphate hydrolases"/>
    <property type="match status" value="1"/>
</dbReference>
<proteinExistence type="inferred from homology"/>
<evidence type="ECO:0000313" key="6">
    <source>
        <dbReference type="EMBL" id="HIU46976.1"/>
    </source>
</evidence>
<feature type="region of interest" description="Disordered" evidence="4">
    <location>
        <begin position="238"/>
        <end position="265"/>
    </location>
</feature>
<organism evidence="6 7">
    <name type="scientific">Candidatus Fimadaptatus faecigallinarum</name>
    <dbReference type="NCBI Taxonomy" id="2840814"/>
    <lineage>
        <taxon>Bacteria</taxon>
        <taxon>Bacillati</taxon>
        <taxon>Bacillota</taxon>
        <taxon>Clostridia</taxon>
        <taxon>Eubacteriales</taxon>
        <taxon>Candidatus Fimadaptatus</taxon>
    </lineage>
</organism>
<evidence type="ECO:0000256" key="3">
    <source>
        <dbReference type="ARBA" id="ARBA00022840"/>
    </source>
</evidence>
<dbReference type="GO" id="GO:0009898">
    <property type="term" value="C:cytoplasmic side of plasma membrane"/>
    <property type="evidence" value="ECO:0007669"/>
    <property type="project" value="TreeGrafter"/>
</dbReference>
<reference evidence="6" key="2">
    <citation type="journal article" date="2021" name="PeerJ">
        <title>Extensive microbial diversity within the chicken gut microbiome revealed by metagenomics and culture.</title>
        <authorList>
            <person name="Gilroy R."/>
            <person name="Ravi A."/>
            <person name="Getino M."/>
            <person name="Pursley I."/>
            <person name="Horton D.L."/>
            <person name="Alikhan N.F."/>
            <person name="Baker D."/>
            <person name="Gharbi K."/>
            <person name="Hall N."/>
            <person name="Watson M."/>
            <person name="Adriaenssens E.M."/>
            <person name="Foster-Nyarko E."/>
            <person name="Jarju S."/>
            <person name="Secka A."/>
            <person name="Antonio M."/>
            <person name="Oren A."/>
            <person name="Chaudhuri R.R."/>
            <person name="La Ragione R."/>
            <person name="Hildebrand F."/>
            <person name="Pallen M.J."/>
        </authorList>
    </citation>
    <scope>NUCLEOTIDE SEQUENCE</scope>
    <source>
        <strain evidence="6">ChiSxjej2B14-8506</strain>
    </source>
</reference>
<dbReference type="PANTHER" id="PTHR43384">
    <property type="entry name" value="SEPTUM SITE-DETERMINING PROTEIN MIND HOMOLOG, CHLOROPLASTIC-RELATED"/>
    <property type="match status" value="1"/>
</dbReference>
<comment type="similarity">
    <text evidence="1">Belongs to the ParA family. MinD subfamily.</text>
</comment>
<dbReference type="NCBIfam" id="TIGR01968">
    <property type="entry name" value="minD_bact"/>
    <property type="match status" value="1"/>
</dbReference>
<dbReference type="InterPro" id="IPR027417">
    <property type="entry name" value="P-loop_NTPase"/>
</dbReference>
<dbReference type="PANTHER" id="PTHR43384:SF6">
    <property type="entry name" value="SEPTUM SITE-DETERMINING PROTEIN MIND HOMOLOG, CHLOROPLASTIC"/>
    <property type="match status" value="1"/>
</dbReference>
<evidence type="ECO:0000259" key="5">
    <source>
        <dbReference type="Pfam" id="PF01656"/>
    </source>
</evidence>
<dbReference type="GO" id="GO:0005524">
    <property type="term" value="F:ATP binding"/>
    <property type="evidence" value="ECO:0007669"/>
    <property type="project" value="UniProtKB-KW"/>
</dbReference>
<dbReference type="InterPro" id="IPR050625">
    <property type="entry name" value="ParA/MinD_ATPase"/>
</dbReference>
<accession>A0A9D1LS25</accession>
<evidence type="ECO:0000256" key="2">
    <source>
        <dbReference type="ARBA" id="ARBA00022741"/>
    </source>
</evidence>
<dbReference type="AlphaFoldDB" id="A0A9D1LS25"/>
<dbReference type="EMBL" id="DVNK01000041">
    <property type="protein sequence ID" value="HIU46976.1"/>
    <property type="molecule type" value="Genomic_DNA"/>
</dbReference>
<protein>
    <submittedName>
        <fullName evidence="6">Septum site-determining protein MinD</fullName>
    </submittedName>
</protein>
<dbReference type="Pfam" id="PF01656">
    <property type="entry name" value="CbiA"/>
    <property type="match status" value="1"/>
</dbReference>
<evidence type="ECO:0000256" key="1">
    <source>
        <dbReference type="ARBA" id="ARBA00010257"/>
    </source>
</evidence>
<dbReference type="InterPro" id="IPR010223">
    <property type="entry name" value="MinD"/>
</dbReference>
<comment type="caution">
    <text evidence="6">The sequence shown here is derived from an EMBL/GenBank/DDBJ whole genome shotgun (WGS) entry which is preliminary data.</text>
</comment>
<dbReference type="InterPro" id="IPR002586">
    <property type="entry name" value="CobQ/CobB/MinD/ParA_Nub-bd_dom"/>
</dbReference>
<dbReference type="Proteomes" id="UP000824123">
    <property type="component" value="Unassembled WGS sequence"/>
</dbReference>
<evidence type="ECO:0000313" key="7">
    <source>
        <dbReference type="Proteomes" id="UP000824123"/>
    </source>
</evidence>